<feature type="compositionally biased region" description="Basic and acidic residues" evidence="1">
    <location>
        <begin position="1"/>
        <end position="27"/>
    </location>
</feature>
<evidence type="ECO:0000256" key="1">
    <source>
        <dbReference type="SAM" id="MobiDB-lite"/>
    </source>
</evidence>
<evidence type="ECO:0008006" key="4">
    <source>
        <dbReference type="Google" id="ProtNLM"/>
    </source>
</evidence>
<proteinExistence type="predicted"/>
<sequence>MPDEPRPDEPRPDEPRPDEARPDEQPPRGDGPPVTPDGRYLVVRGRLWRRSDPALDEGRRAELTHELMAARRAKGAAMRAGDPAAREAARARVDAAKVALGERGPVWWDDGAPDLTQHLARTTVYAEWYAGLAPGG</sequence>
<dbReference type="STRING" id="988821.SAMN05421867_11655"/>
<keyword evidence="3" id="KW-1185">Reference proteome</keyword>
<dbReference type="Proteomes" id="UP000199012">
    <property type="component" value="Unassembled WGS sequence"/>
</dbReference>
<gene>
    <name evidence="2" type="ORF">SAMN05421867_11655</name>
</gene>
<name>A0A1I1ABJ6_9CELL</name>
<feature type="region of interest" description="Disordered" evidence="1">
    <location>
        <begin position="1"/>
        <end position="40"/>
    </location>
</feature>
<dbReference type="EMBL" id="FOKA01000016">
    <property type="protein sequence ID" value="SFB34882.1"/>
    <property type="molecule type" value="Genomic_DNA"/>
</dbReference>
<accession>A0A1I1ABJ6</accession>
<evidence type="ECO:0000313" key="2">
    <source>
        <dbReference type="EMBL" id="SFB34882.1"/>
    </source>
</evidence>
<organism evidence="2 3">
    <name type="scientific">Cellulomonas marina</name>
    <dbReference type="NCBI Taxonomy" id="988821"/>
    <lineage>
        <taxon>Bacteria</taxon>
        <taxon>Bacillati</taxon>
        <taxon>Actinomycetota</taxon>
        <taxon>Actinomycetes</taxon>
        <taxon>Micrococcales</taxon>
        <taxon>Cellulomonadaceae</taxon>
        <taxon>Cellulomonas</taxon>
    </lineage>
</organism>
<evidence type="ECO:0000313" key="3">
    <source>
        <dbReference type="Proteomes" id="UP000199012"/>
    </source>
</evidence>
<protein>
    <recommendedName>
        <fullName evidence="4">Biopolymer transporter Tol</fullName>
    </recommendedName>
</protein>
<dbReference type="RefSeq" id="WP_203708973.1">
    <property type="nucleotide sequence ID" value="NZ_BONM01000032.1"/>
</dbReference>
<reference evidence="2 3" key="1">
    <citation type="submission" date="2016-10" db="EMBL/GenBank/DDBJ databases">
        <authorList>
            <person name="de Groot N.N."/>
        </authorList>
    </citation>
    <scope>NUCLEOTIDE SEQUENCE [LARGE SCALE GENOMIC DNA]</scope>
    <source>
        <strain evidence="2 3">CGMCC 4.6945</strain>
    </source>
</reference>
<dbReference type="AlphaFoldDB" id="A0A1I1ABJ6"/>